<keyword evidence="5 6" id="KW-0472">Membrane</keyword>
<dbReference type="AlphaFoldDB" id="A0A4S3MBQ3"/>
<proteinExistence type="predicted"/>
<dbReference type="GO" id="GO:0005886">
    <property type="term" value="C:plasma membrane"/>
    <property type="evidence" value="ECO:0007669"/>
    <property type="project" value="UniProtKB-SubCell"/>
</dbReference>
<organism evidence="8 9">
    <name type="scientific">Thalassobius vesicularis</name>
    <dbReference type="NCBI Taxonomy" id="1294297"/>
    <lineage>
        <taxon>Bacteria</taxon>
        <taxon>Pseudomonadati</taxon>
        <taxon>Pseudomonadota</taxon>
        <taxon>Alphaproteobacteria</taxon>
        <taxon>Rhodobacterales</taxon>
        <taxon>Roseobacteraceae</taxon>
        <taxon>Thalassovita</taxon>
    </lineage>
</organism>
<keyword evidence="9" id="KW-1185">Reference proteome</keyword>
<feature type="transmembrane region" description="Helical" evidence="6">
    <location>
        <begin position="395"/>
        <end position="418"/>
    </location>
</feature>
<dbReference type="Proteomes" id="UP000306113">
    <property type="component" value="Unassembled WGS sequence"/>
</dbReference>
<dbReference type="InterPro" id="IPR003838">
    <property type="entry name" value="ABC3_permease_C"/>
</dbReference>
<name>A0A4S3MBQ3_9RHOB</name>
<keyword evidence="3 6" id="KW-0812">Transmembrane</keyword>
<dbReference type="EMBL" id="SSMD01000002">
    <property type="protein sequence ID" value="THD75924.1"/>
    <property type="molecule type" value="Genomic_DNA"/>
</dbReference>
<evidence type="ECO:0000313" key="9">
    <source>
        <dbReference type="Proteomes" id="UP000306113"/>
    </source>
</evidence>
<keyword evidence="4 6" id="KW-1133">Transmembrane helix</keyword>
<dbReference type="OrthoDB" id="9775544at2"/>
<evidence type="ECO:0000256" key="3">
    <source>
        <dbReference type="ARBA" id="ARBA00022692"/>
    </source>
</evidence>
<feature type="transmembrane region" description="Helical" evidence="6">
    <location>
        <begin position="761"/>
        <end position="787"/>
    </location>
</feature>
<evidence type="ECO:0000256" key="4">
    <source>
        <dbReference type="ARBA" id="ARBA00022989"/>
    </source>
</evidence>
<feature type="domain" description="ABC3 transporter permease C-terminal" evidence="7">
    <location>
        <begin position="719"/>
        <end position="826"/>
    </location>
</feature>
<feature type="domain" description="ABC3 transporter permease C-terminal" evidence="7">
    <location>
        <begin position="263"/>
        <end position="375"/>
    </location>
</feature>
<evidence type="ECO:0000256" key="5">
    <source>
        <dbReference type="ARBA" id="ARBA00023136"/>
    </source>
</evidence>
<evidence type="ECO:0000256" key="1">
    <source>
        <dbReference type="ARBA" id="ARBA00004651"/>
    </source>
</evidence>
<feature type="transmembrane region" description="Helical" evidence="6">
    <location>
        <begin position="424"/>
        <end position="446"/>
    </location>
</feature>
<feature type="transmembrane region" description="Helical" evidence="6">
    <location>
        <begin position="256"/>
        <end position="283"/>
    </location>
</feature>
<dbReference type="Pfam" id="PF02687">
    <property type="entry name" value="FtsX"/>
    <property type="match status" value="2"/>
</dbReference>
<dbReference type="PANTHER" id="PTHR30287:SF1">
    <property type="entry name" value="INNER MEMBRANE PROTEIN"/>
    <property type="match status" value="1"/>
</dbReference>
<dbReference type="InterPro" id="IPR038766">
    <property type="entry name" value="Membrane_comp_ABC_pdt"/>
</dbReference>
<protein>
    <submittedName>
        <fullName evidence="8">FtsX-like permease family protein</fullName>
    </submittedName>
</protein>
<dbReference type="PANTHER" id="PTHR30287">
    <property type="entry name" value="MEMBRANE COMPONENT OF PREDICTED ABC SUPERFAMILY METABOLITE UPTAKE TRANSPORTER"/>
    <property type="match status" value="1"/>
</dbReference>
<evidence type="ECO:0000256" key="2">
    <source>
        <dbReference type="ARBA" id="ARBA00022475"/>
    </source>
</evidence>
<accession>A0A4S3MBQ3</accession>
<sequence length="838" mass="87297">MSLTIAARFARRELRGGLRGFRIFLACLTLGVAAIAGVGSIRAGIEAGLAREGAALLGGDAEIELTYRAATPEERAWMDTTAERVSEVIDFRSMVAVGEERGLTQVKAVDSAYPLVGTVALDPAMPLADALAGDGTLPGAVMERVLIDRMGLTVGDTFRLGTQDFRLMAALTREPDSGAAGFGLGPRTIVASPALANSGLLVAGSLYETKYRLDLPAELDLLSAKAAAEETFANKGMRWRDARNGAPGIARFVDRLGAFLVLVGLSGLAVGGVGVSAAVRAYLAGKTHVIATLRSLGAERRVIFLTYFLQIGALALLGIALGLALGGGVPVLLAPLLTAALPVPAVFALYPEPLAEAAVYGILTALIFTLWPLARTGEVKAATLFRDAMAGARALPPLPFVLATAALVAALVGVAVLFSGTVTLTLWTAGGLTGALAVLALAALALRRLSRRFRRAARGRPALRWAIAAIGGTRDEATPVVLSLGLGLAVLAAVGQIDGNLRRAISGNLPDIAPSYFFVDIQRDQMPGFLDRVENDPAVSKVEYAPMLRGVVARINDRPATEVAGDHWVVRGDRGITYADAQPANTRIVAGEWWPLGYDGPPQISFAREEAEEIGLSLGDTITLNILGRDITGTITSFREVDFSTAGMGFVLAVNENALKGAPHTFIATVYAEPQAEAAILRDLANQFPNITAIRVRDAIDQVSIMLNGIASATSWGAAATLLTGFLVLIGAAAAGEQARSYEAAILKTLGATRARILSSFALRAALLGAGAGLVALAAGITGGWAVSHFVMETEFAVIWPSALGIVAGGVLATLLAGLGFARRSLATRPARTLRSRE</sequence>
<feature type="transmembrane region" description="Helical" evidence="6">
    <location>
        <begin position="21"/>
        <end position="41"/>
    </location>
</feature>
<evidence type="ECO:0000259" key="7">
    <source>
        <dbReference type="Pfam" id="PF02687"/>
    </source>
</evidence>
<feature type="transmembrane region" description="Helical" evidence="6">
    <location>
        <begin position="799"/>
        <end position="822"/>
    </location>
</feature>
<evidence type="ECO:0000256" key="6">
    <source>
        <dbReference type="SAM" id="Phobius"/>
    </source>
</evidence>
<comment type="subcellular location">
    <subcellularLocation>
        <location evidence="1">Cell membrane</location>
        <topology evidence="1">Multi-pass membrane protein</topology>
    </subcellularLocation>
</comment>
<feature type="transmembrane region" description="Helical" evidence="6">
    <location>
        <begin position="357"/>
        <end position="374"/>
    </location>
</feature>
<keyword evidence="2" id="KW-1003">Cell membrane</keyword>
<evidence type="ECO:0000313" key="8">
    <source>
        <dbReference type="EMBL" id="THD75924.1"/>
    </source>
</evidence>
<gene>
    <name evidence="8" type="ORF">E7681_05615</name>
</gene>
<comment type="caution">
    <text evidence="8">The sequence shown here is derived from an EMBL/GenBank/DDBJ whole genome shotgun (WGS) entry which is preliminary data.</text>
</comment>
<dbReference type="RefSeq" id="WP_136338285.1">
    <property type="nucleotide sequence ID" value="NZ_SSMD01000002.1"/>
</dbReference>
<feature type="transmembrane region" description="Helical" evidence="6">
    <location>
        <begin position="304"/>
        <end position="337"/>
    </location>
</feature>
<reference evidence="8 9" key="1">
    <citation type="submission" date="2019-04" db="EMBL/GenBank/DDBJ databases">
        <title>Draft genome sequence of Youngimonas vesicularis.</title>
        <authorList>
            <person name="Hameed A."/>
        </authorList>
    </citation>
    <scope>NUCLEOTIDE SEQUENCE [LARGE SCALE GENOMIC DNA]</scope>
    <source>
        <strain evidence="8 9">CC-AMW-E</strain>
    </source>
</reference>